<evidence type="ECO:0000313" key="2">
    <source>
        <dbReference type="EMBL" id="OAY31434.1"/>
    </source>
</evidence>
<accession>A0A2C9UKY8</accession>
<proteinExistence type="predicted"/>
<gene>
    <name evidence="2" type="ORF">MANES_14G111900</name>
</gene>
<evidence type="ECO:0000256" key="1">
    <source>
        <dbReference type="SAM" id="SignalP"/>
    </source>
</evidence>
<keyword evidence="1" id="KW-0732">Signal</keyword>
<reference evidence="2" key="1">
    <citation type="submission" date="2016-02" db="EMBL/GenBank/DDBJ databases">
        <title>WGS assembly of Manihot esculenta.</title>
        <authorList>
            <person name="Bredeson J.V."/>
            <person name="Prochnik S.E."/>
            <person name="Lyons J.B."/>
            <person name="Schmutz J."/>
            <person name="Grimwood J."/>
            <person name="Vrebalov J."/>
            <person name="Bart R.S."/>
            <person name="Amuge T."/>
            <person name="Ferguson M.E."/>
            <person name="Green R."/>
            <person name="Putnam N."/>
            <person name="Stites J."/>
            <person name="Rounsley S."/>
            <person name="Rokhsar D.S."/>
        </authorList>
    </citation>
    <scope>NUCLEOTIDE SEQUENCE [LARGE SCALE GENOMIC DNA]</scope>
    <source>
        <tissue evidence="2">Leaf</tissue>
    </source>
</reference>
<name>A0A2C9UKY8_MANES</name>
<protein>
    <submittedName>
        <fullName evidence="2">Uncharacterized protein</fullName>
    </submittedName>
</protein>
<dbReference type="AlphaFoldDB" id="A0A2C9UKY8"/>
<organism evidence="2">
    <name type="scientific">Manihot esculenta</name>
    <name type="common">Cassava</name>
    <name type="synonym">Jatropha manihot</name>
    <dbReference type="NCBI Taxonomy" id="3983"/>
    <lineage>
        <taxon>Eukaryota</taxon>
        <taxon>Viridiplantae</taxon>
        <taxon>Streptophyta</taxon>
        <taxon>Embryophyta</taxon>
        <taxon>Tracheophyta</taxon>
        <taxon>Spermatophyta</taxon>
        <taxon>Magnoliopsida</taxon>
        <taxon>eudicotyledons</taxon>
        <taxon>Gunneridae</taxon>
        <taxon>Pentapetalae</taxon>
        <taxon>rosids</taxon>
        <taxon>fabids</taxon>
        <taxon>Malpighiales</taxon>
        <taxon>Euphorbiaceae</taxon>
        <taxon>Crotonoideae</taxon>
        <taxon>Manihoteae</taxon>
        <taxon>Manihot</taxon>
    </lineage>
</organism>
<feature type="signal peptide" evidence="1">
    <location>
        <begin position="1"/>
        <end position="21"/>
    </location>
</feature>
<dbReference type="EMBL" id="CM004400">
    <property type="protein sequence ID" value="OAY31434.1"/>
    <property type="molecule type" value="Genomic_DNA"/>
</dbReference>
<feature type="chain" id="PRO_5012948672" evidence="1">
    <location>
        <begin position="22"/>
        <end position="44"/>
    </location>
</feature>
<sequence>MLSSTLWSTLIMLNFISQLFTSNLDNKKNLSTSEFAEVYKYMFF</sequence>